<reference evidence="2" key="1">
    <citation type="journal article" date="2022" name="Int. J. Mol. Sci.">
        <title>Draft Genome of Tanacetum Coccineum: Genomic Comparison of Closely Related Tanacetum-Family Plants.</title>
        <authorList>
            <person name="Yamashiro T."/>
            <person name="Shiraishi A."/>
            <person name="Nakayama K."/>
            <person name="Satake H."/>
        </authorList>
    </citation>
    <scope>NUCLEOTIDE SEQUENCE</scope>
</reference>
<name>A0ABQ4Y3R4_9ASTR</name>
<protein>
    <submittedName>
        <fullName evidence="2">Uncharacterized protein</fullName>
    </submittedName>
</protein>
<feature type="compositionally biased region" description="Basic residues" evidence="1">
    <location>
        <begin position="125"/>
        <end position="135"/>
    </location>
</feature>
<feature type="compositionally biased region" description="Basic and acidic residues" evidence="1">
    <location>
        <begin position="39"/>
        <end position="49"/>
    </location>
</feature>
<reference evidence="2" key="2">
    <citation type="submission" date="2022-01" db="EMBL/GenBank/DDBJ databases">
        <authorList>
            <person name="Yamashiro T."/>
            <person name="Shiraishi A."/>
            <person name="Satake H."/>
            <person name="Nakayama K."/>
        </authorList>
    </citation>
    <scope>NUCLEOTIDE SEQUENCE</scope>
</reference>
<feature type="region of interest" description="Disordered" evidence="1">
    <location>
        <begin position="209"/>
        <end position="230"/>
    </location>
</feature>
<feature type="compositionally biased region" description="Acidic residues" evidence="1">
    <location>
        <begin position="141"/>
        <end position="161"/>
    </location>
</feature>
<feature type="region of interest" description="Disordered" evidence="1">
    <location>
        <begin position="446"/>
        <end position="466"/>
    </location>
</feature>
<feature type="region of interest" description="Disordered" evidence="1">
    <location>
        <begin position="1"/>
        <end position="166"/>
    </location>
</feature>
<comment type="caution">
    <text evidence="2">The sequence shown here is derived from an EMBL/GenBank/DDBJ whole genome shotgun (WGS) entry which is preliminary data.</text>
</comment>
<feature type="compositionally biased region" description="Acidic residues" evidence="1">
    <location>
        <begin position="404"/>
        <end position="422"/>
    </location>
</feature>
<feature type="compositionally biased region" description="Basic and acidic residues" evidence="1">
    <location>
        <begin position="9"/>
        <end position="25"/>
    </location>
</feature>
<feature type="region of interest" description="Disordered" evidence="1">
    <location>
        <begin position="398"/>
        <end position="430"/>
    </location>
</feature>
<keyword evidence="3" id="KW-1185">Reference proteome</keyword>
<sequence length="811" mass="91866">MAGNVVKDTAQEKRKTKLSKDKQKGEVPSVGQSKVPTELSKDKEKDKPFVGKGKVQNELPKDKHKADLPKDKPKSKDKHNVDSELPVLRSKSKCNPKVKAKASIRGLRSNENVKRKSILSEKDHSKKKLKLKMVKCKMDIDDSNSDLDSDEVDFDSSSDEVSDQKPTKLKIKAELKRKRKGGSDYDSLSIDEEKVRRLLKRLKKIKKENSDEESDLKSKKKGKNKEKQLTPDEAAHLEYLSLFPTLRARIVSASLFSAIRSVRVDMLSLDTGDYVEVTPSKIHDNLELKDIRVGDIASKLVFAQEVDILFKVNFLTLFTNTMGKVAGLRGQICVDVVRRLCEDCVISKIDWCGYIHSFLEDSKLPKKRTVQYLGPFTFLIKKYIQVFRDPISFDVDVSSVDGGNDSDGDDDNDQGNVDEDLNDKDPLGSNPSFGFIKISLDDFDKQPSGSGKSPKNQVVEKESVDPTVQETVVEEIPAEEYEILSTPKSYTQWLERNAYLVREMIDSITDEYLYGDLFCQNLVTMEVLNQGPLTPDRTPTRASKVSPSPEKQIVKPSSYLVTRSPGLWIDVNVIDCWGAILNHEERFRDAESKARHFFPTGCITKSMFDGTLASDDDKWESFSNQVKAFLKTNSHSDLGNKPLPISFLGVHDNVVDEDVDEQPVQDLALNVDNMFQADDYDAFDSDVDEALLLPDHDAVCEHLEVHEMHDVGQAVLVVQINVSYVPNDAYMMILNDMHEQPAQYASVTTQNNVVDKSLTDELTTYKEQVELYERRAKFELTEREQKIDEQLRIVITGRNIKEENLKRELHS</sequence>
<gene>
    <name evidence="2" type="ORF">Tco_0704493</name>
</gene>
<evidence type="ECO:0000313" key="3">
    <source>
        <dbReference type="Proteomes" id="UP001151760"/>
    </source>
</evidence>
<evidence type="ECO:0000313" key="2">
    <source>
        <dbReference type="EMBL" id="GJS71652.1"/>
    </source>
</evidence>
<dbReference type="Proteomes" id="UP001151760">
    <property type="component" value="Unassembled WGS sequence"/>
</dbReference>
<proteinExistence type="predicted"/>
<accession>A0ABQ4Y3R4</accession>
<feature type="compositionally biased region" description="Basic residues" evidence="1">
    <location>
        <begin position="90"/>
        <end position="102"/>
    </location>
</feature>
<feature type="compositionally biased region" description="Basic and acidic residues" evidence="1">
    <location>
        <begin position="59"/>
        <end position="82"/>
    </location>
</feature>
<dbReference type="EMBL" id="BQNB010010022">
    <property type="protein sequence ID" value="GJS71652.1"/>
    <property type="molecule type" value="Genomic_DNA"/>
</dbReference>
<evidence type="ECO:0000256" key="1">
    <source>
        <dbReference type="SAM" id="MobiDB-lite"/>
    </source>
</evidence>
<feature type="compositionally biased region" description="Polar residues" evidence="1">
    <location>
        <begin position="447"/>
        <end position="456"/>
    </location>
</feature>
<organism evidence="2 3">
    <name type="scientific">Tanacetum coccineum</name>
    <dbReference type="NCBI Taxonomy" id="301880"/>
    <lineage>
        <taxon>Eukaryota</taxon>
        <taxon>Viridiplantae</taxon>
        <taxon>Streptophyta</taxon>
        <taxon>Embryophyta</taxon>
        <taxon>Tracheophyta</taxon>
        <taxon>Spermatophyta</taxon>
        <taxon>Magnoliopsida</taxon>
        <taxon>eudicotyledons</taxon>
        <taxon>Gunneridae</taxon>
        <taxon>Pentapetalae</taxon>
        <taxon>asterids</taxon>
        <taxon>campanulids</taxon>
        <taxon>Asterales</taxon>
        <taxon>Asteraceae</taxon>
        <taxon>Asteroideae</taxon>
        <taxon>Anthemideae</taxon>
        <taxon>Anthemidinae</taxon>
        <taxon>Tanacetum</taxon>
    </lineage>
</organism>
<feature type="compositionally biased region" description="Basic and acidic residues" evidence="1">
    <location>
        <begin position="111"/>
        <end position="124"/>
    </location>
</feature>